<organism evidence="1 2">
    <name type="scientific">Dioscorea alata</name>
    <name type="common">Purple yam</name>
    <dbReference type="NCBI Taxonomy" id="55571"/>
    <lineage>
        <taxon>Eukaryota</taxon>
        <taxon>Viridiplantae</taxon>
        <taxon>Streptophyta</taxon>
        <taxon>Embryophyta</taxon>
        <taxon>Tracheophyta</taxon>
        <taxon>Spermatophyta</taxon>
        <taxon>Magnoliopsida</taxon>
        <taxon>Liliopsida</taxon>
        <taxon>Dioscoreales</taxon>
        <taxon>Dioscoreaceae</taxon>
        <taxon>Dioscorea</taxon>
    </lineage>
</organism>
<dbReference type="EMBL" id="CM037014">
    <property type="protein sequence ID" value="KAH7685139.1"/>
    <property type="molecule type" value="Genomic_DNA"/>
</dbReference>
<sequence length="332" mass="35696">MGNTAEGGGEGAGLVVSFGEMLIDFVPDVAGVSLAESTGFLKAPGGAPANVAVAISKLGGRSAFVGKFGDDEFGHMLADILRKNGVKDDGVLFDTHARTALAFVTLKSDGEREFMFYRNPSADMLLTEAELNMELIRRAKIFHYGSISLISEPCRSAHLAAMRAAKEAGIFLSYDPNVRLPLWPSHDAARDGIKSIWTEADFIKISDDEVAFLTNGDPQREDVVLSLWHEGLKLLVVTDGEKGCRYFTKECKGRVEGFQVKTIDTTGAGDAFVGSLLVSLAKDRSLYQNEEKLREALRFANACGAICTIRKGAIPALPTPAMAQELVAKGTC</sequence>
<evidence type="ECO:0000313" key="2">
    <source>
        <dbReference type="Proteomes" id="UP000827976"/>
    </source>
</evidence>
<comment type="caution">
    <text evidence="1">The sequence shown here is derived from an EMBL/GenBank/DDBJ whole genome shotgun (WGS) entry which is preliminary data.</text>
</comment>
<name>A0ACB7WBH4_DIOAL</name>
<evidence type="ECO:0000313" key="1">
    <source>
        <dbReference type="EMBL" id="KAH7685139.1"/>
    </source>
</evidence>
<dbReference type="Proteomes" id="UP000827976">
    <property type="component" value="Chromosome 4"/>
</dbReference>
<keyword evidence="1" id="KW-0808">Transferase</keyword>
<dbReference type="EC" id="2.7.1.4" evidence="1"/>
<accession>A0ACB7WBH4</accession>
<protein>
    <submittedName>
        <fullName evidence="1">Fructokinase protein</fullName>
        <ecNumber evidence="1">2.7.1.4</ecNumber>
    </submittedName>
</protein>
<reference evidence="2" key="1">
    <citation type="journal article" date="2022" name="Nat. Commun.">
        <title>Chromosome evolution and the genetic basis of agronomically important traits in greater yam.</title>
        <authorList>
            <person name="Bredeson J.V."/>
            <person name="Lyons J.B."/>
            <person name="Oniyinde I.O."/>
            <person name="Okereke N.R."/>
            <person name="Kolade O."/>
            <person name="Nnabue I."/>
            <person name="Nwadili C.O."/>
            <person name="Hribova E."/>
            <person name="Parker M."/>
            <person name="Nwogha J."/>
            <person name="Shu S."/>
            <person name="Carlson J."/>
            <person name="Kariba R."/>
            <person name="Muthemba S."/>
            <person name="Knop K."/>
            <person name="Barton G.J."/>
            <person name="Sherwood A.V."/>
            <person name="Lopez-Montes A."/>
            <person name="Asiedu R."/>
            <person name="Jamnadass R."/>
            <person name="Muchugi A."/>
            <person name="Goodstein D."/>
            <person name="Egesi C.N."/>
            <person name="Featherston J."/>
            <person name="Asfaw A."/>
            <person name="Simpson G.G."/>
            <person name="Dolezel J."/>
            <person name="Hendre P.S."/>
            <person name="Van Deynze A."/>
            <person name="Kumar P.L."/>
            <person name="Obidiegwu J.E."/>
            <person name="Bhattacharjee R."/>
            <person name="Rokhsar D.S."/>
        </authorList>
    </citation>
    <scope>NUCLEOTIDE SEQUENCE [LARGE SCALE GENOMIC DNA]</scope>
    <source>
        <strain evidence="2">cv. TDa95/00328</strain>
    </source>
</reference>
<proteinExistence type="predicted"/>
<keyword evidence="2" id="KW-1185">Reference proteome</keyword>
<gene>
    <name evidence="1" type="ORF">IHE45_04G020700</name>
</gene>